<dbReference type="RefSeq" id="WP_248734790.1">
    <property type="nucleotide sequence ID" value="NZ_CALBWS010000007.1"/>
</dbReference>
<evidence type="ECO:0008006" key="4">
    <source>
        <dbReference type="Google" id="ProtNLM"/>
    </source>
</evidence>
<dbReference type="EMBL" id="CALBWS010000007">
    <property type="protein sequence ID" value="CAH2714470.1"/>
    <property type="molecule type" value="Genomic_DNA"/>
</dbReference>
<keyword evidence="3" id="KW-1185">Reference proteome</keyword>
<accession>A0ABM9EPC6</accession>
<keyword evidence="1" id="KW-0812">Transmembrane</keyword>
<proteinExistence type="predicted"/>
<name>A0ABM9EPC6_9BACI</name>
<keyword evidence="1" id="KW-1133">Transmembrane helix</keyword>
<dbReference type="Proteomes" id="UP000838308">
    <property type="component" value="Unassembled WGS sequence"/>
</dbReference>
<evidence type="ECO:0000313" key="3">
    <source>
        <dbReference type="Proteomes" id="UP000838308"/>
    </source>
</evidence>
<protein>
    <recommendedName>
        <fullName evidence="4">Pilin</fullName>
    </recommendedName>
</protein>
<organism evidence="2 3">
    <name type="scientific">Neobacillus rhizosphaerae</name>
    <dbReference type="NCBI Taxonomy" id="2880965"/>
    <lineage>
        <taxon>Bacteria</taxon>
        <taxon>Bacillati</taxon>
        <taxon>Bacillota</taxon>
        <taxon>Bacilli</taxon>
        <taxon>Bacillales</taxon>
        <taxon>Bacillaceae</taxon>
        <taxon>Neobacillus</taxon>
    </lineage>
</organism>
<evidence type="ECO:0000256" key="1">
    <source>
        <dbReference type="SAM" id="Phobius"/>
    </source>
</evidence>
<comment type="caution">
    <text evidence="2">The sequence shown here is derived from an EMBL/GenBank/DDBJ whole genome shotgun (WGS) entry which is preliminary data.</text>
</comment>
<feature type="transmembrane region" description="Helical" evidence="1">
    <location>
        <begin position="20"/>
        <end position="38"/>
    </location>
</feature>
<gene>
    <name evidence="2" type="ORF">BACCIP111895_01633</name>
</gene>
<sequence>MLEKMKNLLVEEEGQGLSEYGLILAGVVVIAVAAVVTLSDSLETLWTKISTALNSAL</sequence>
<keyword evidence="1" id="KW-0472">Membrane</keyword>
<evidence type="ECO:0000313" key="2">
    <source>
        <dbReference type="EMBL" id="CAH2714470.1"/>
    </source>
</evidence>
<reference evidence="2" key="1">
    <citation type="submission" date="2022-04" db="EMBL/GenBank/DDBJ databases">
        <authorList>
            <person name="Criscuolo A."/>
        </authorList>
    </citation>
    <scope>NUCLEOTIDE SEQUENCE</scope>
    <source>
        <strain evidence="2">CIP111895</strain>
    </source>
</reference>